<name>X6MKL1_RETFI</name>
<reference evidence="2 3" key="1">
    <citation type="journal article" date="2013" name="Curr. Biol.">
        <title>The Genome of the Foraminiferan Reticulomyxa filosa.</title>
        <authorList>
            <person name="Glockner G."/>
            <person name="Hulsmann N."/>
            <person name="Schleicher M."/>
            <person name="Noegel A.A."/>
            <person name="Eichinger L."/>
            <person name="Gallinger C."/>
            <person name="Pawlowski J."/>
            <person name="Sierra R."/>
            <person name="Euteneuer U."/>
            <person name="Pillet L."/>
            <person name="Moustafa A."/>
            <person name="Platzer M."/>
            <person name="Groth M."/>
            <person name="Szafranski K."/>
            <person name="Schliwa M."/>
        </authorList>
    </citation>
    <scope>NUCLEOTIDE SEQUENCE [LARGE SCALE GENOMIC DNA]</scope>
</reference>
<evidence type="ECO:0000313" key="2">
    <source>
        <dbReference type="EMBL" id="ETO14553.1"/>
    </source>
</evidence>
<feature type="compositionally biased region" description="Polar residues" evidence="1">
    <location>
        <begin position="608"/>
        <end position="627"/>
    </location>
</feature>
<feature type="compositionally biased region" description="Low complexity" evidence="1">
    <location>
        <begin position="50"/>
        <end position="62"/>
    </location>
</feature>
<keyword evidence="3" id="KW-1185">Reference proteome</keyword>
<feature type="region of interest" description="Disordered" evidence="1">
    <location>
        <begin position="151"/>
        <end position="223"/>
    </location>
</feature>
<organism evidence="2 3">
    <name type="scientific">Reticulomyxa filosa</name>
    <dbReference type="NCBI Taxonomy" id="46433"/>
    <lineage>
        <taxon>Eukaryota</taxon>
        <taxon>Sar</taxon>
        <taxon>Rhizaria</taxon>
        <taxon>Retaria</taxon>
        <taxon>Foraminifera</taxon>
        <taxon>Monothalamids</taxon>
        <taxon>Reticulomyxidae</taxon>
        <taxon>Reticulomyxa</taxon>
    </lineage>
</organism>
<protein>
    <submittedName>
        <fullName evidence="2">Hemagluttinin domain-containing protein</fullName>
    </submittedName>
</protein>
<dbReference type="EMBL" id="ASPP01019971">
    <property type="protein sequence ID" value="ETO14553.1"/>
    <property type="molecule type" value="Genomic_DNA"/>
</dbReference>
<dbReference type="Proteomes" id="UP000023152">
    <property type="component" value="Unassembled WGS sequence"/>
</dbReference>
<sequence>EYAVVIPNDDIKKIRVPIRRGRIVCELKIPLLNNKASDLASYDNGDSNGTHSTSSNSAQNASQIKVTCHDSNFEIPLSTYDPMQQSAPLMKHTLVLAESQDYLLRVVVAEVMEDNKIQLQVQSLRYMFTPPEKFVSDTNSTTTHGLKEVRTVLSSTRSTKSSDVANDLQVHGPSIDEKEQLSAETTPLTQESDDDSGVLEGGKGGRKGSKKREEERKKIQLSSNVKPRIVVNTPSNSSVRTHTPAPESVHAVPHTATEIPTNKAINNTMLLKSIPLQTITAGKTLGTSPNIINSDVFVGKTNANGMLASLQAKGSDVSNTLILPQDSHILTSPALSPFTSMISSPVHLPMTALSLSFNLFLKKKKKKKKGEFHVYGTQKFTPMNVNMHPPFMSPATMSIDHLMTQTNIATPNLLGLSQITTQNAAAMTQINSNHSPLWLLSTRTPNLPPLGSSEALCSEKNYADVCNSIGGGEGGVNHIVNSSIGTLLPGKTELMLTEFTEQSSTIDSADDNNNNISGTNDIVNMGGVAGMTTAVGPRVVMGSLNHTHCEENIGYRTDYNMPPLSTKGNGNNIMGVLTNSPTRSEKYGSGAMDKTSEFLTTPFAISDMTGTKMTGSNGRPSTRSPTHLTSMTRMNGPMDGGNLNSVNPKLLGPYLSNQPLPNLLHQWNVLPEPELSGSSRHQILTPNIMTNSGYATVGTSIGGGGGGGGASAGGTSLGGNVTHLSVAPNSHSYHNVGVTPLISNHPYGIHFQPSRGIL</sequence>
<feature type="compositionally biased region" description="Polar residues" evidence="1">
    <location>
        <begin position="152"/>
        <end position="164"/>
    </location>
</feature>
<accession>X6MKL1</accession>
<comment type="caution">
    <text evidence="2">The sequence shown here is derived from an EMBL/GenBank/DDBJ whole genome shotgun (WGS) entry which is preliminary data.</text>
</comment>
<gene>
    <name evidence="2" type="ORF">RFI_22817</name>
</gene>
<dbReference type="AlphaFoldDB" id="X6MKL1"/>
<feature type="region of interest" description="Disordered" evidence="1">
    <location>
        <begin position="43"/>
        <end position="62"/>
    </location>
</feature>
<evidence type="ECO:0000313" key="3">
    <source>
        <dbReference type="Proteomes" id="UP000023152"/>
    </source>
</evidence>
<feature type="non-terminal residue" evidence="2">
    <location>
        <position position="1"/>
    </location>
</feature>
<feature type="region of interest" description="Disordered" evidence="1">
    <location>
        <begin position="607"/>
        <end position="627"/>
    </location>
</feature>
<evidence type="ECO:0000256" key="1">
    <source>
        <dbReference type="SAM" id="MobiDB-lite"/>
    </source>
</evidence>
<proteinExistence type="predicted"/>